<evidence type="ECO:0000256" key="2">
    <source>
        <dbReference type="ARBA" id="ARBA00009784"/>
    </source>
</evidence>
<sequence length="227" mass="24430">MLSLFLTNLLFVLATILPILNPPAVAPIFWTMTSGANNQTRKMLSKRIALNVFVMIVTAIFLGNFVLSMLGISLSVVRVGGGLLVIAAAWKLLNAEDPDTSLHPIDSEYSIDKAKNNAFYPLTFPITCGPGTIAAAITVGASLQNSELNWTTVTSLSGTMVGVGIVSLTVFFCLRFAAQFLHRLGQNGTVIFMRLSAFILLCVGVQILWAGVHDLVISLFTEVAKIK</sequence>
<evidence type="ECO:0000256" key="5">
    <source>
        <dbReference type="ARBA" id="ARBA00022989"/>
    </source>
</evidence>
<evidence type="ECO:0000256" key="6">
    <source>
        <dbReference type="ARBA" id="ARBA00023136"/>
    </source>
</evidence>
<evidence type="ECO:0000256" key="3">
    <source>
        <dbReference type="ARBA" id="ARBA00022475"/>
    </source>
</evidence>
<dbReference type="EMBL" id="JABGBN010000002">
    <property type="protein sequence ID" value="NOL51381.1"/>
    <property type="molecule type" value="Genomic_DNA"/>
</dbReference>
<feature type="transmembrane region" description="Helical" evidence="7">
    <location>
        <begin position="190"/>
        <end position="212"/>
    </location>
</feature>
<keyword evidence="3" id="KW-1003">Cell membrane</keyword>
<comment type="caution">
    <text evidence="7">Lacks conserved residue(s) required for the propagation of feature annotation.</text>
</comment>
<dbReference type="RefSeq" id="WP_171680064.1">
    <property type="nucleotide sequence ID" value="NZ_JABGBN010000002.1"/>
</dbReference>
<dbReference type="NCBIfam" id="TIGR00427">
    <property type="entry name" value="NAAT family transporter"/>
    <property type="match status" value="1"/>
</dbReference>
<dbReference type="AlphaFoldDB" id="A0A849P414"/>
<comment type="subcellular location">
    <subcellularLocation>
        <location evidence="1 7">Cell membrane</location>
        <topology evidence="1 7">Multi-pass membrane protein</topology>
    </subcellularLocation>
</comment>
<dbReference type="GO" id="GO:0005886">
    <property type="term" value="C:plasma membrane"/>
    <property type="evidence" value="ECO:0007669"/>
    <property type="project" value="UniProtKB-SubCell"/>
</dbReference>
<reference evidence="8 9" key="1">
    <citation type="submission" date="2020-05" db="EMBL/GenBank/DDBJ databases">
        <authorList>
            <person name="Niu N."/>
        </authorList>
    </citation>
    <scope>NUCLEOTIDE SEQUENCE [LARGE SCALE GENOMIC DNA]</scope>
    <source>
        <strain evidence="8 9">3340-03</strain>
    </source>
</reference>
<name>A0A849P414_9BURK</name>
<dbReference type="Pfam" id="PF01914">
    <property type="entry name" value="MarC"/>
    <property type="match status" value="1"/>
</dbReference>
<feature type="transmembrane region" description="Helical" evidence="7">
    <location>
        <begin position="156"/>
        <end position="178"/>
    </location>
</feature>
<evidence type="ECO:0000256" key="1">
    <source>
        <dbReference type="ARBA" id="ARBA00004651"/>
    </source>
</evidence>
<gene>
    <name evidence="8" type="ORF">HKX39_04215</name>
</gene>
<comment type="caution">
    <text evidence="8">The sequence shown here is derived from an EMBL/GenBank/DDBJ whole genome shotgun (WGS) entry which is preliminary data.</text>
</comment>
<feature type="transmembrane region" description="Helical" evidence="7">
    <location>
        <begin position="48"/>
        <end position="67"/>
    </location>
</feature>
<comment type="similarity">
    <text evidence="2 7">Belongs to the UPF0056 (MarC) family.</text>
</comment>
<protein>
    <recommendedName>
        <fullName evidence="7">UPF0056 membrane protein</fullName>
    </recommendedName>
</protein>
<keyword evidence="4 7" id="KW-0812">Transmembrane</keyword>
<keyword evidence="5 7" id="KW-1133">Transmembrane helix</keyword>
<dbReference type="InterPro" id="IPR002771">
    <property type="entry name" value="Multi_antbiot-R_MarC"/>
</dbReference>
<organism evidence="8 9">
    <name type="scientific">Pelistega suis</name>
    <dbReference type="NCBI Taxonomy" id="1631957"/>
    <lineage>
        <taxon>Bacteria</taxon>
        <taxon>Pseudomonadati</taxon>
        <taxon>Pseudomonadota</taxon>
        <taxon>Betaproteobacteria</taxon>
        <taxon>Burkholderiales</taxon>
        <taxon>Alcaligenaceae</taxon>
        <taxon>Pelistega</taxon>
    </lineage>
</organism>
<evidence type="ECO:0000313" key="9">
    <source>
        <dbReference type="Proteomes" id="UP000537862"/>
    </source>
</evidence>
<feature type="transmembrane region" description="Helical" evidence="7">
    <location>
        <begin position="74"/>
        <end position="93"/>
    </location>
</feature>
<keyword evidence="6 7" id="KW-0472">Membrane</keyword>
<dbReference type="PANTHER" id="PTHR33508">
    <property type="entry name" value="UPF0056 MEMBRANE PROTEIN YHCE"/>
    <property type="match status" value="1"/>
</dbReference>
<evidence type="ECO:0000256" key="7">
    <source>
        <dbReference type="RuleBase" id="RU362048"/>
    </source>
</evidence>
<evidence type="ECO:0000313" key="8">
    <source>
        <dbReference type="EMBL" id="NOL51381.1"/>
    </source>
</evidence>
<dbReference type="Proteomes" id="UP000537862">
    <property type="component" value="Unassembled WGS sequence"/>
</dbReference>
<accession>A0A849P414</accession>
<dbReference type="PANTHER" id="PTHR33508:SF1">
    <property type="entry name" value="UPF0056 MEMBRANE PROTEIN YHCE"/>
    <property type="match status" value="1"/>
</dbReference>
<keyword evidence="9" id="KW-1185">Reference proteome</keyword>
<proteinExistence type="inferred from homology"/>
<evidence type="ECO:0000256" key="4">
    <source>
        <dbReference type="ARBA" id="ARBA00022692"/>
    </source>
</evidence>